<keyword evidence="4" id="KW-1185">Reference proteome</keyword>
<sequence>METAAAFREVGAAGEEPRQGAGGPGRKGPGKLPRSAERRSFDGRVGRHLRARRLAIGVSQMQIAASAGISYQQIQKYETGVNGLTLHRALQLAPLYRTTVEQLAALAEPDGEQESRTQDELALLGLREDGSAENPRLRRAILHALKALGEKELKLIRDLAGLLVPGGGGSAAAADCGRAPE</sequence>
<dbReference type="Proteomes" id="UP000192917">
    <property type="component" value="Unassembled WGS sequence"/>
</dbReference>
<dbReference type="SMART" id="SM00530">
    <property type="entry name" value="HTH_XRE"/>
    <property type="match status" value="1"/>
</dbReference>
<feature type="compositionally biased region" description="Basic and acidic residues" evidence="1">
    <location>
        <begin position="34"/>
        <end position="44"/>
    </location>
</feature>
<dbReference type="PROSITE" id="PS50943">
    <property type="entry name" value="HTH_CROC1"/>
    <property type="match status" value="1"/>
</dbReference>
<dbReference type="STRING" id="560819.SAMN05428998_14524"/>
<protein>
    <submittedName>
        <fullName evidence="3">Helix-turn-helix domain-containing protein</fullName>
    </submittedName>
</protein>
<accession>A0A1Y6CPN1</accession>
<dbReference type="Gene3D" id="1.10.260.40">
    <property type="entry name" value="lambda repressor-like DNA-binding domains"/>
    <property type="match status" value="1"/>
</dbReference>
<reference evidence="3 4" key="1">
    <citation type="submission" date="2017-04" db="EMBL/GenBank/DDBJ databases">
        <authorList>
            <person name="Afonso C.L."/>
            <person name="Miller P.J."/>
            <person name="Scott M.A."/>
            <person name="Spackman E."/>
            <person name="Goraichik I."/>
            <person name="Dimitrov K.M."/>
            <person name="Suarez D.L."/>
            <person name="Swayne D.E."/>
        </authorList>
    </citation>
    <scope>NUCLEOTIDE SEQUENCE [LARGE SCALE GENOMIC DNA]</scope>
    <source>
        <strain evidence="3 4">USBA 355</strain>
    </source>
</reference>
<dbReference type="EMBL" id="FWZX01000045">
    <property type="protein sequence ID" value="SMF82076.1"/>
    <property type="molecule type" value="Genomic_DNA"/>
</dbReference>
<evidence type="ECO:0000313" key="4">
    <source>
        <dbReference type="Proteomes" id="UP000192917"/>
    </source>
</evidence>
<evidence type="ECO:0000256" key="1">
    <source>
        <dbReference type="SAM" id="MobiDB-lite"/>
    </source>
</evidence>
<organism evidence="3 4">
    <name type="scientific">Tistlia consotensis USBA 355</name>
    <dbReference type="NCBI Taxonomy" id="560819"/>
    <lineage>
        <taxon>Bacteria</taxon>
        <taxon>Pseudomonadati</taxon>
        <taxon>Pseudomonadota</taxon>
        <taxon>Alphaproteobacteria</taxon>
        <taxon>Rhodospirillales</taxon>
        <taxon>Rhodovibrionaceae</taxon>
        <taxon>Tistlia</taxon>
    </lineage>
</organism>
<dbReference type="AlphaFoldDB" id="A0A1Y6CPN1"/>
<dbReference type="InterPro" id="IPR001387">
    <property type="entry name" value="Cro/C1-type_HTH"/>
</dbReference>
<dbReference type="Pfam" id="PF13560">
    <property type="entry name" value="HTH_31"/>
    <property type="match status" value="1"/>
</dbReference>
<dbReference type="SUPFAM" id="SSF47413">
    <property type="entry name" value="lambda repressor-like DNA-binding domains"/>
    <property type="match status" value="1"/>
</dbReference>
<evidence type="ECO:0000259" key="2">
    <source>
        <dbReference type="PROSITE" id="PS50943"/>
    </source>
</evidence>
<proteinExistence type="predicted"/>
<evidence type="ECO:0000313" key="3">
    <source>
        <dbReference type="EMBL" id="SMF82076.1"/>
    </source>
</evidence>
<name>A0A1Y6CPN1_9PROT</name>
<feature type="domain" description="HTH cro/C1-type" evidence="2">
    <location>
        <begin position="49"/>
        <end position="103"/>
    </location>
</feature>
<feature type="region of interest" description="Disordered" evidence="1">
    <location>
        <begin position="1"/>
        <end position="44"/>
    </location>
</feature>
<dbReference type="RefSeq" id="WP_085126821.1">
    <property type="nucleotide sequence ID" value="NZ_FWZX01000045.1"/>
</dbReference>
<gene>
    <name evidence="3" type="ORF">SAMN05428998_14524</name>
</gene>
<dbReference type="GO" id="GO:0003677">
    <property type="term" value="F:DNA binding"/>
    <property type="evidence" value="ECO:0007669"/>
    <property type="project" value="InterPro"/>
</dbReference>
<dbReference type="InterPro" id="IPR010982">
    <property type="entry name" value="Lambda_DNA-bd_dom_sf"/>
</dbReference>
<dbReference type="CDD" id="cd00093">
    <property type="entry name" value="HTH_XRE"/>
    <property type="match status" value="1"/>
</dbReference>